<proteinExistence type="predicted"/>
<dbReference type="EMBL" id="JAANNT010000035">
    <property type="protein sequence ID" value="NUV31955.1"/>
    <property type="molecule type" value="Genomic_DNA"/>
</dbReference>
<organism evidence="1 2">
    <name type="scientific">Streptomyces odorifer</name>
    <dbReference type="NCBI Taxonomy" id="53450"/>
    <lineage>
        <taxon>Bacteria</taxon>
        <taxon>Bacillati</taxon>
        <taxon>Actinomycetota</taxon>
        <taxon>Actinomycetes</taxon>
        <taxon>Kitasatosporales</taxon>
        <taxon>Streptomycetaceae</taxon>
        <taxon>Streptomyces</taxon>
        <taxon>Streptomyces albidoflavus group</taxon>
    </lineage>
</organism>
<sequence>MARGCRDCRTCTRNLIGRWMWKLIYVCTVAWLVKPVVMRNCPQCKHLLSAHERRRDGSFKD</sequence>
<accession>A0A7Y6F4Z0</accession>
<evidence type="ECO:0008006" key="3">
    <source>
        <dbReference type="Google" id="ProtNLM"/>
    </source>
</evidence>
<dbReference type="AlphaFoldDB" id="A0A7Y6F4Z0"/>
<keyword evidence="2" id="KW-1185">Reference proteome</keyword>
<reference evidence="1 2" key="1">
    <citation type="submission" date="2020-03" db="EMBL/GenBank/DDBJ databases">
        <title>Complete genome sequence of sixteen Streptomyces strains facilitates identification of candidate genes involved in plant growth-promotion in grain legumes and cereals.</title>
        <authorList>
            <person name="Gopalakrishnan S."/>
            <person name="Thakur V."/>
            <person name="Saxena R."/>
            <person name="Vadlamudi S."/>
            <person name="Purohit S."/>
            <person name="Kumar V."/>
            <person name="Rathore A."/>
            <person name="Chitikineni A."/>
            <person name="Varshney R.K."/>
        </authorList>
    </citation>
    <scope>NUCLEOTIDE SEQUENCE [LARGE SCALE GENOMIC DNA]</scope>
    <source>
        <strain evidence="1 2">KAI-180</strain>
    </source>
</reference>
<evidence type="ECO:0000313" key="2">
    <source>
        <dbReference type="Proteomes" id="UP000540128"/>
    </source>
</evidence>
<evidence type="ECO:0000313" key="1">
    <source>
        <dbReference type="EMBL" id="NUV31955.1"/>
    </source>
</evidence>
<name>A0A7Y6F4Z0_9ACTN</name>
<gene>
    <name evidence="1" type="ORF">G6W59_27310</name>
</gene>
<dbReference type="Proteomes" id="UP000540128">
    <property type="component" value="Unassembled WGS sequence"/>
</dbReference>
<comment type="caution">
    <text evidence="1">The sequence shown here is derived from an EMBL/GenBank/DDBJ whole genome shotgun (WGS) entry which is preliminary data.</text>
</comment>
<protein>
    <recommendedName>
        <fullName evidence="3">LITAF domain-containing protein</fullName>
    </recommendedName>
</protein>